<dbReference type="InterPro" id="IPR032820">
    <property type="entry name" value="ATPase_put"/>
</dbReference>
<reference evidence="3 4" key="1">
    <citation type="submission" date="2021-03" db="EMBL/GenBank/DDBJ databases">
        <title>Fibrella sp. HMF5036 genome sequencing and assembly.</title>
        <authorList>
            <person name="Kang H."/>
            <person name="Kim H."/>
            <person name="Bae S."/>
            <person name="Joh K."/>
        </authorList>
    </citation>
    <scope>NUCLEOTIDE SEQUENCE [LARGE SCALE GENOMIC DNA]</scope>
    <source>
        <strain evidence="3 4">HMF5036</strain>
    </source>
</reference>
<evidence type="ECO:0000256" key="2">
    <source>
        <dbReference type="SAM" id="Phobius"/>
    </source>
</evidence>
<feature type="compositionally biased region" description="Basic and acidic residues" evidence="1">
    <location>
        <begin position="10"/>
        <end position="20"/>
    </location>
</feature>
<evidence type="ECO:0000313" key="4">
    <source>
        <dbReference type="Proteomes" id="UP000664795"/>
    </source>
</evidence>
<keyword evidence="4" id="KW-1185">Reference proteome</keyword>
<proteinExistence type="predicted"/>
<sequence>MNDAPGPNPRPDKDPNIDRRPSAFAQYSSIGIQMLATIGLGVYAGMKLDAWQGNKPPGWTIGLSLGAIFASLYLFIRQLPKN</sequence>
<keyword evidence="2" id="KW-0472">Membrane</keyword>
<keyword evidence="2" id="KW-0812">Transmembrane</keyword>
<accession>A0A939G0Z9</accession>
<feature type="region of interest" description="Disordered" evidence="1">
    <location>
        <begin position="1"/>
        <end position="20"/>
    </location>
</feature>
<protein>
    <submittedName>
        <fullName evidence="3">AtpZ/AtpI family protein</fullName>
    </submittedName>
</protein>
<keyword evidence="2" id="KW-1133">Transmembrane helix</keyword>
<gene>
    <name evidence="3" type="ORF">J2I48_03165</name>
</gene>
<evidence type="ECO:0000256" key="1">
    <source>
        <dbReference type="SAM" id="MobiDB-lite"/>
    </source>
</evidence>
<dbReference type="Proteomes" id="UP000664795">
    <property type="component" value="Unassembled WGS sequence"/>
</dbReference>
<dbReference type="Pfam" id="PF09527">
    <property type="entry name" value="ATPase_gene1"/>
    <property type="match status" value="1"/>
</dbReference>
<dbReference type="AlphaFoldDB" id="A0A939G0Z9"/>
<evidence type="ECO:0000313" key="3">
    <source>
        <dbReference type="EMBL" id="MBO0929974.1"/>
    </source>
</evidence>
<name>A0A939G0Z9_9BACT</name>
<dbReference type="EMBL" id="JAFMYU010000002">
    <property type="protein sequence ID" value="MBO0929974.1"/>
    <property type="molecule type" value="Genomic_DNA"/>
</dbReference>
<comment type="caution">
    <text evidence="3">The sequence shown here is derived from an EMBL/GenBank/DDBJ whole genome shotgun (WGS) entry which is preliminary data.</text>
</comment>
<feature type="transmembrane region" description="Helical" evidence="2">
    <location>
        <begin position="58"/>
        <end position="76"/>
    </location>
</feature>
<organism evidence="3 4">
    <name type="scientific">Fibrella aquatilis</name>
    <dbReference type="NCBI Taxonomy" id="2817059"/>
    <lineage>
        <taxon>Bacteria</taxon>
        <taxon>Pseudomonadati</taxon>
        <taxon>Bacteroidota</taxon>
        <taxon>Cytophagia</taxon>
        <taxon>Cytophagales</taxon>
        <taxon>Spirosomataceae</taxon>
        <taxon>Fibrella</taxon>
    </lineage>
</organism>
<feature type="transmembrane region" description="Helical" evidence="2">
    <location>
        <begin position="27"/>
        <end position="46"/>
    </location>
</feature>
<dbReference type="RefSeq" id="WP_207333941.1">
    <property type="nucleotide sequence ID" value="NZ_JAFMYU010000002.1"/>
</dbReference>